<sequence>MNREILKQKIQTLGEGFLGIKFSEIFEFNSDEVNRLTLFWKKGQRLTDGDRRLKEGLNDGVRSAIVFSNQNNAELQFTGINFYEQCKIVIPDTLFLKGILLKGDQAVMPANAICESSMDDGMESFVFKLSELNDFELNFLLGKFFFVYYYLLR</sequence>
<dbReference type="AlphaFoldDB" id="B0SSP3"/>
<protein>
    <submittedName>
        <fullName evidence="1">Uncharacterized protein</fullName>
    </submittedName>
</protein>
<dbReference type="Proteomes" id="UP000001847">
    <property type="component" value="Chromosome I"/>
</dbReference>
<organism evidence="1 2">
    <name type="scientific">Leptospira biflexa serovar Patoc (strain Patoc 1 / ATCC 23582 / Paris)</name>
    <dbReference type="NCBI Taxonomy" id="456481"/>
    <lineage>
        <taxon>Bacteria</taxon>
        <taxon>Pseudomonadati</taxon>
        <taxon>Spirochaetota</taxon>
        <taxon>Spirochaetia</taxon>
        <taxon>Leptospirales</taxon>
        <taxon>Leptospiraceae</taxon>
        <taxon>Leptospira</taxon>
    </lineage>
</organism>
<name>B0SSP3_LEPBP</name>
<dbReference type="STRING" id="456481.LEPBI_I2031"/>
<gene>
    <name evidence="1" type="ordered locus">LEPBI_I2031</name>
</gene>
<dbReference type="KEGG" id="lbi:LEPBI_I2031"/>
<reference evidence="1 2" key="1">
    <citation type="journal article" date="2008" name="PLoS ONE">
        <title>Genome sequence of the saprophyte Leptospira biflexa provides insights into the evolution of Leptospira and the pathogenesis of leptospirosis.</title>
        <authorList>
            <person name="Picardeau M."/>
            <person name="Bulach D.M."/>
            <person name="Bouchier C."/>
            <person name="Zuerner R.L."/>
            <person name="Zidane N."/>
            <person name="Wilson P.J."/>
            <person name="Creno S."/>
            <person name="Kuczek E.S."/>
            <person name="Bommezzadri S."/>
            <person name="Davis J.C."/>
            <person name="McGrath A."/>
            <person name="Johnson M.J."/>
            <person name="Boursaux-Eude C."/>
            <person name="Seemann T."/>
            <person name="Rouy Z."/>
            <person name="Coppel R.L."/>
            <person name="Rood J.I."/>
            <person name="Lajus A."/>
            <person name="Davies J.K."/>
            <person name="Medigue C."/>
            <person name="Adler B."/>
        </authorList>
    </citation>
    <scope>NUCLEOTIDE SEQUENCE [LARGE SCALE GENOMIC DNA]</scope>
    <source>
        <strain evidence="2">Patoc 1 / ATCC 23582 / Paris</strain>
    </source>
</reference>
<dbReference type="BioCyc" id="LBIF456481:LEPBI_RS10030-MONOMER"/>
<dbReference type="RefSeq" id="WP_012389003.1">
    <property type="nucleotide sequence ID" value="NC_010602.1"/>
</dbReference>
<proteinExistence type="predicted"/>
<evidence type="ECO:0000313" key="2">
    <source>
        <dbReference type="Proteomes" id="UP000001847"/>
    </source>
</evidence>
<dbReference type="EMBL" id="CP000786">
    <property type="protein sequence ID" value="ABZ98133.1"/>
    <property type="molecule type" value="Genomic_DNA"/>
</dbReference>
<accession>B0SSP3</accession>
<dbReference type="HOGENOM" id="CLU_1710994_0_0_12"/>
<evidence type="ECO:0000313" key="1">
    <source>
        <dbReference type="EMBL" id="ABZ98133.1"/>
    </source>
</evidence>
<keyword evidence="2" id="KW-1185">Reference proteome</keyword>